<evidence type="ECO:0000256" key="3">
    <source>
        <dbReference type="ARBA" id="ARBA00022692"/>
    </source>
</evidence>
<feature type="transmembrane region" description="Helical" evidence="6">
    <location>
        <begin position="87"/>
        <end position="108"/>
    </location>
</feature>
<sequence>MFMNNKEVKPQSRNYTIPLITITLLFFMWGFITCMNDILIPYLKQLFKLTFFESMLVQFCFFGAYFIGSLIYFFISISKGDPINKVGYKKGILFGIFLAAFGCILFYPAATFSYYPLFLGALFILGLGFTVLQITANAYVSLLGSEESASSRLNMTQAFNAFGTTIAPVLGGHLIFEFFSAPDGSFSAVATRIPYLIFAGILLLVALLISRVKLPSFQTSEEEEIVKGWGALQFSHLKFGVFAMFCYVGGEVAVGSFIISFLEQPQVMCFNEIISKNYLALYWGGAMIGRFLGAISLNQSLSQGKKALYMLGAASVVFLVIFSIVDLTFAQISFFLVFIVLNFVAFFIGKAAPARTLSIFAAVNVVLLISAMLNHGELAMYSILGIGIFNSIMFSNIYTLAISGLGKYTSQGSSLVVMAILGGAIVPIFQGYLADQFGVQHSFIIPVFCYLVILIFGAYCTKYLAHVKTTEAKSGH</sequence>
<keyword evidence="2" id="KW-1003">Cell membrane</keyword>
<dbReference type="PANTHER" id="PTHR43702:SF3">
    <property type="entry name" value="PROTEIN TSGA"/>
    <property type="match status" value="1"/>
</dbReference>
<feature type="transmembrane region" description="Helical" evidence="6">
    <location>
        <begin position="239"/>
        <end position="259"/>
    </location>
</feature>
<dbReference type="OrthoDB" id="9795150at2"/>
<evidence type="ECO:0000313" key="7">
    <source>
        <dbReference type="EMBL" id="KFF13041.1"/>
    </source>
</evidence>
<dbReference type="InterPro" id="IPR036259">
    <property type="entry name" value="MFS_trans_sf"/>
</dbReference>
<evidence type="ECO:0000256" key="2">
    <source>
        <dbReference type="ARBA" id="ARBA00022475"/>
    </source>
</evidence>
<feature type="transmembrane region" description="Helical" evidence="6">
    <location>
        <begin position="331"/>
        <end position="349"/>
    </location>
</feature>
<feature type="transmembrane region" description="Helical" evidence="6">
    <location>
        <begin position="20"/>
        <end position="43"/>
    </location>
</feature>
<dbReference type="InterPro" id="IPR050375">
    <property type="entry name" value="MFS_TsgA-like"/>
</dbReference>
<keyword evidence="3 6" id="KW-0812">Transmembrane</keyword>
<name>A0A086A8M7_9FLAO</name>
<organism evidence="7 8">
    <name type="scientific">Chryseobacterium soli</name>
    <dbReference type="NCBI Taxonomy" id="445961"/>
    <lineage>
        <taxon>Bacteria</taxon>
        <taxon>Pseudomonadati</taxon>
        <taxon>Bacteroidota</taxon>
        <taxon>Flavobacteriia</taxon>
        <taxon>Flavobacteriales</taxon>
        <taxon>Weeksellaceae</taxon>
        <taxon>Chryseobacterium group</taxon>
        <taxon>Chryseobacterium</taxon>
    </lineage>
</organism>
<dbReference type="InterPro" id="IPR011701">
    <property type="entry name" value="MFS"/>
</dbReference>
<keyword evidence="4 6" id="KW-1133">Transmembrane helix</keyword>
<feature type="transmembrane region" description="Helical" evidence="6">
    <location>
        <begin position="356"/>
        <end position="373"/>
    </location>
</feature>
<dbReference type="Pfam" id="PF07690">
    <property type="entry name" value="MFS_1"/>
    <property type="match status" value="1"/>
</dbReference>
<evidence type="ECO:0000313" key="8">
    <source>
        <dbReference type="Proteomes" id="UP000028705"/>
    </source>
</evidence>
<dbReference type="AlphaFoldDB" id="A0A086A8M7"/>
<dbReference type="Gene3D" id="1.20.1250.20">
    <property type="entry name" value="MFS general substrate transporter like domains"/>
    <property type="match status" value="2"/>
</dbReference>
<dbReference type="PANTHER" id="PTHR43702">
    <property type="entry name" value="L-FUCOSE-PROTON SYMPORTER"/>
    <property type="match status" value="1"/>
</dbReference>
<feature type="transmembrane region" description="Helical" evidence="6">
    <location>
        <begin position="161"/>
        <end position="181"/>
    </location>
</feature>
<accession>A0A086A8M7</accession>
<dbReference type="CDD" id="cd17394">
    <property type="entry name" value="MFS_FucP_like"/>
    <property type="match status" value="1"/>
</dbReference>
<comment type="subcellular location">
    <subcellularLocation>
        <location evidence="1">Cell inner membrane</location>
        <topology evidence="1">Multi-pass membrane protein</topology>
    </subcellularLocation>
</comment>
<feature type="transmembrane region" description="Helical" evidence="6">
    <location>
        <begin position="279"/>
        <end position="295"/>
    </location>
</feature>
<reference evidence="7 8" key="1">
    <citation type="submission" date="2014-07" db="EMBL/GenBank/DDBJ databases">
        <title>Genome of Chryseobacterium soli DSM 19298.</title>
        <authorList>
            <person name="Stropko S.J."/>
            <person name="Pipes S.E."/>
            <person name="Newman J."/>
        </authorList>
    </citation>
    <scope>NUCLEOTIDE SEQUENCE [LARGE SCALE GENOMIC DNA]</scope>
    <source>
        <strain evidence="7 8">DSM 19298</strain>
    </source>
</reference>
<evidence type="ECO:0000256" key="5">
    <source>
        <dbReference type="ARBA" id="ARBA00023136"/>
    </source>
</evidence>
<comment type="caution">
    <text evidence="7">The sequence shown here is derived from an EMBL/GenBank/DDBJ whole genome shotgun (WGS) entry which is preliminary data.</text>
</comment>
<feature type="transmembrane region" description="Helical" evidence="6">
    <location>
        <begin position="439"/>
        <end position="460"/>
    </location>
</feature>
<feature type="transmembrane region" description="Helical" evidence="6">
    <location>
        <begin position="413"/>
        <end position="433"/>
    </location>
</feature>
<protein>
    <submittedName>
        <fullName evidence="7">Fucose permease</fullName>
    </submittedName>
</protein>
<feature type="transmembrane region" description="Helical" evidence="6">
    <location>
        <begin position="379"/>
        <end position="401"/>
    </location>
</feature>
<dbReference type="GO" id="GO:0022857">
    <property type="term" value="F:transmembrane transporter activity"/>
    <property type="evidence" value="ECO:0007669"/>
    <property type="project" value="InterPro"/>
</dbReference>
<feature type="transmembrane region" description="Helical" evidence="6">
    <location>
        <begin position="114"/>
        <end position="140"/>
    </location>
</feature>
<keyword evidence="8" id="KW-1185">Reference proteome</keyword>
<proteinExistence type="predicted"/>
<dbReference type="eggNOG" id="COG0738">
    <property type="taxonomic scope" value="Bacteria"/>
</dbReference>
<feature type="transmembrane region" description="Helical" evidence="6">
    <location>
        <begin position="193"/>
        <end position="210"/>
    </location>
</feature>
<dbReference type="GO" id="GO:0005886">
    <property type="term" value="C:plasma membrane"/>
    <property type="evidence" value="ECO:0007669"/>
    <property type="project" value="UniProtKB-SubCell"/>
</dbReference>
<evidence type="ECO:0000256" key="1">
    <source>
        <dbReference type="ARBA" id="ARBA00004429"/>
    </source>
</evidence>
<dbReference type="STRING" id="445961.IW15_09735"/>
<dbReference type="SUPFAM" id="SSF103473">
    <property type="entry name" value="MFS general substrate transporter"/>
    <property type="match status" value="1"/>
</dbReference>
<evidence type="ECO:0000256" key="6">
    <source>
        <dbReference type="SAM" id="Phobius"/>
    </source>
</evidence>
<keyword evidence="5 6" id="KW-0472">Membrane</keyword>
<evidence type="ECO:0000256" key="4">
    <source>
        <dbReference type="ARBA" id="ARBA00022989"/>
    </source>
</evidence>
<gene>
    <name evidence="7" type="ORF">IW15_09735</name>
</gene>
<dbReference type="EMBL" id="JPRH01000003">
    <property type="protein sequence ID" value="KFF13041.1"/>
    <property type="molecule type" value="Genomic_DNA"/>
</dbReference>
<feature type="transmembrane region" description="Helical" evidence="6">
    <location>
        <begin position="307"/>
        <end position="325"/>
    </location>
</feature>
<feature type="transmembrane region" description="Helical" evidence="6">
    <location>
        <begin position="55"/>
        <end position="75"/>
    </location>
</feature>
<dbReference type="Proteomes" id="UP000028705">
    <property type="component" value="Unassembled WGS sequence"/>
</dbReference>